<keyword evidence="7 8" id="KW-0320">Glycogen biosynthesis</keyword>
<dbReference type="Pfam" id="PF00534">
    <property type="entry name" value="Glycos_transf_1"/>
    <property type="match status" value="1"/>
</dbReference>
<organism evidence="11 12">
    <name type="scientific">Sphingobacterium populi</name>
    <dbReference type="NCBI Taxonomy" id="1812824"/>
    <lineage>
        <taxon>Bacteria</taxon>
        <taxon>Pseudomonadati</taxon>
        <taxon>Bacteroidota</taxon>
        <taxon>Sphingobacteriia</taxon>
        <taxon>Sphingobacteriales</taxon>
        <taxon>Sphingobacteriaceae</taxon>
        <taxon>Sphingobacterium</taxon>
    </lineage>
</organism>
<evidence type="ECO:0000256" key="1">
    <source>
        <dbReference type="ARBA" id="ARBA00001478"/>
    </source>
</evidence>
<evidence type="ECO:0000256" key="8">
    <source>
        <dbReference type="HAMAP-Rule" id="MF_00484"/>
    </source>
</evidence>
<dbReference type="EMBL" id="JBHUMB010000014">
    <property type="protein sequence ID" value="MFD2744369.1"/>
    <property type="molecule type" value="Genomic_DNA"/>
</dbReference>
<dbReference type="Gene3D" id="3.40.50.2000">
    <property type="entry name" value="Glycogen Phosphorylase B"/>
    <property type="match status" value="2"/>
</dbReference>
<evidence type="ECO:0000256" key="6">
    <source>
        <dbReference type="ARBA" id="ARBA00022679"/>
    </source>
</evidence>
<dbReference type="RefSeq" id="WP_066751614.1">
    <property type="nucleotide sequence ID" value="NZ_JBHUMB010000014.1"/>
</dbReference>
<dbReference type="NCBIfam" id="TIGR02095">
    <property type="entry name" value="glgA"/>
    <property type="match status" value="1"/>
</dbReference>
<dbReference type="InterPro" id="IPR001296">
    <property type="entry name" value="Glyco_trans_1"/>
</dbReference>
<dbReference type="PANTHER" id="PTHR45825:SF11">
    <property type="entry name" value="ALPHA AMYLASE DOMAIN-CONTAINING PROTEIN"/>
    <property type="match status" value="1"/>
</dbReference>
<evidence type="ECO:0000256" key="4">
    <source>
        <dbReference type="ARBA" id="ARBA00010281"/>
    </source>
</evidence>
<keyword evidence="12" id="KW-1185">Reference proteome</keyword>
<proteinExistence type="inferred from homology"/>
<dbReference type="CDD" id="cd03791">
    <property type="entry name" value="GT5_Glycogen_synthase_DULL1-like"/>
    <property type="match status" value="1"/>
</dbReference>
<evidence type="ECO:0000313" key="11">
    <source>
        <dbReference type="EMBL" id="MFD2744369.1"/>
    </source>
</evidence>
<comment type="similarity">
    <text evidence="4 8">Belongs to the glycosyltransferase 1 family. Bacterial/plant glycogen synthase subfamily.</text>
</comment>
<keyword evidence="5 8" id="KW-0328">Glycosyltransferase</keyword>
<comment type="catalytic activity">
    <reaction evidence="1 8">
        <text>[(1-&gt;4)-alpha-D-glucosyl](n) + ADP-alpha-D-glucose = [(1-&gt;4)-alpha-D-glucosyl](n+1) + ADP + H(+)</text>
        <dbReference type="Rhea" id="RHEA:18189"/>
        <dbReference type="Rhea" id="RHEA-COMP:9584"/>
        <dbReference type="Rhea" id="RHEA-COMP:9587"/>
        <dbReference type="ChEBI" id="CHEBI:15378"/>
        <dbReference type="ChEBI" id="CHEBI:15444"/>
        <dbReference type="ChEBI" id="CHEBI:57498"/>
        <dbReference type="ChEBI" id="CHEBI:456216"/>
        <dbReference type="EC" id="2.4.1.21"/>
    </reaction>
</comment>
<feature type="domain" description="Starch synthase catalytic" evidence="10">
    <location>
        <begin position="2"/>
        <end position="233"/>
    </location>
</feature>
<reference evidence="12" key="1">
    <citation type="journal article" date="2019" name="Int. J. Syst. Evol. Microbiol.">
        <title>The Global Catalogue of Microorganisms (GCM) 10K type strain sequencing project: providing services to taxonomists for standard genome sequencing and annotation.</title>
        <authorList>
            <consortium name="The Broad Institute Genomics Platform"/>
            <consortium name="The Broad Institute Genome Sequencing Center for Infectious Disease"/>
            <person name="Wu L."/>
            <person name="Ma J."/>
        </authorList>
    </citation>
    <scope>NUCLEOTIDE SEQUENCE [LARGE SCALE GENOMIC DNA]</scope>
    <source>
        <strain evidence="12">KCTC 42247</strain>
    </source>
</reference>
<dbReference type="PANTHER" id="PTHR45825">
    <property type="entry name" value="GRANULE-BOUND STARCH SYNTHASE 1, CHLOROPLASTIC/AMYLOPLASTIC"/>
    <property type="match status" value="1"/>
</dbReference>
<keyword evidence="6 8" id="KW-0808">Transferase</keyword>
<evidence type="ECO:0000256" key="2">
    <source>
        <dbReference type="ARBA" id="ARBA00002764"/>
    </source>
</evidence>
<dbReference type="SUPFAM" id="SSF53756">
    <property type="entry name" value="UDP-Glycosyltransferase/glycogen phosphorylase"/>
    <property type="match status" value="1"/>
</dbReference>
<dbReference type="Proteomes" id="UP001597418">
    <property type="component" value="Unassembled WGS sequence"/>
</dbReference>
<gene>
    <name evidence="8" type="primary">glgA</name>
    <name evidence="11" type="ORF">ACFSQ6_13305</name>
</gene>
<dbReference type="EC" id="2.4.1.21" evidence="8"/>
<dbReference type="GO" id="GO:0009011">
    <property type="term" value="F:alpha-1,4-glucan glucosyltransferase (ADP-glucose donor) activity"/>
    <property type="evidence" value="ECO:0007669"/>
    <property type="project" value="UniProtKB-EC"/>
</dbReference>
<evidence type="ECO:0000259" key="10">
    <source>
        <dbReference type="Pfam" id="PF08323"/>
    </source>
</evidence>
<evidence type="ECO:0000256" key="3">
    <source>
        <dbReference type="ARBA" id="ARBA00004964"/>
    </source>
</evidence>
<evidence type="ECO:0000259" key="9">
    <source>
        <dbReference type="Pfam" id="PF00534"/>
    </source>
</evidence>
<dbReference type="InterPro" id="IPR011835">
    <property type="entry name" value="GS/SS"/>
</dbReference>
<evidence type="ECO:0000256" key="5">
    <source>
        <dbReference type="ARBA" id="ARBA00022676"/>
    </source>
</evidence>
<comment type="caution">
    <text evidence="11">The sequence shown here is derived from an EMBL/GenBank/DDBJ whole genome shotgun (WGS) entry which is preliminary data.</text>
</comment>
<name>A0ABW5UHX5_9SPHI</name>
<sequence length="476" mass="53989">MKVIHLSVECYPVAKVGGLADVVGALPKYQRTMGIDASVVMPWYDRPFLQQHKTSSVFTGTIAQGEQMLAYEVLREKDNSLGFPLYFIRIPGKLDRPEVYCYPDEAEQWIAFQHAFLDYLHAQDELPDVVHCHDHHVGLTPFLLQHSLQYRDRLGDITTLFTVHNGQYQGWMSWDKSNLLPAYDSWKWGLLDWDEVINPMAAAIKCCSAYTTVSEGYLQELYQDANGLQDLFRMEAAKAEGIVNGIDEAVWNPETDESLEKNYGVRTVRSGKNANKKWLSNAYGFDASKPLIVFIGRFAYEKGADLLPSIIDELFALAQEDFCVFILGSGDAEISEQLASRKSRYPERLATFFGYNEELAHRVYAAADLLLMPSRVEPCGLNQLYAMKYGTIPIVRNIGGLKDTVLDIAAEGGYGFVFDEADATEAANGAIRALQVLNDKKQVDQIRKRIMKLNYSWEQSAMKYEKLYHHFVKHKL</sequence>
<feature type="binding site" evidence="8">
    <location>
        <position position="15"/>
    </location>
    <ligand>
        <name>ADP-alpha-D-glucose</name>
        <dbReference type="ChEBI" id="CHEBI:57498"/>
    </ligand>
</feature>
<evidence type="ECO:0000256" key="7">
    <source>
        <dbReference type="ARBA" id="ARBA00023056"/>
    </source>
</evidence>
<feature type="domain" description="Glycosyl transferase family 1" evidence="9">
    <location>
        <begin position="281"/>
        <end position="435"/>
    </location>
</feature>
<dbReference type="HAMAP" id="MF_00484">
    <property type="entry name" value="Glycogen_synth"/>
    <property type="match status" value="1"/>
</dbReference>
<evidence type="ECO:0000313" key="12">
    <source>
        <dbReference type="Proteomes" id="UP001597418"/>
    </source>
</evidence>
<dbReference type="InterPro" id="IPR013534">
    <property type="entry name" value="Starch_synth_cat_dom"/>
</dbReference>
<comment type="pathway">
    <text evidence="3 8">Glycan biosynthesis; glycogen biosynthesis.</text>
</comment>
<dbReference type="Pfam" id="PF08323">
    <property type="entry name" value="Glyco_transf_5"/>
    <property type="match status" value="1"/>
</dbReference>
<accession>A0ABW5UHX5</accession>
<protein>
    <recommendedName>
        <fullName evidence="8">Glycogen synthase</fullName>
        <ecNumber evidence="8">2.4.1.21</ecNumber>
    </recommendedName>
    <alternativeName>
        <fullName evidence="8">Starch [bacterial glycogen] synthase</fullName>
    </alternativeName>
</protein>
<comment type="function">
    <text evidence="2 8">Synthesizes alpha-1,4-glucan chains using ADP-glucose.</text>
</comment>